<dbReference type="RefSeq" id="WP_369186829.1">
    <property type="nucleotide sequence ID" value="NZ_CP163431.1"/>
</dbReference>
<evidence type="ECO:0000313" key="1">
    <source>
        <dbReference type="EMBL" id="XDP99857.1"/>
    </source>
</evidence>
<protein>
    <submittedName>
        <fullName evidence="1">Uncharacterized protein</fullName>
    </submittedName>
</protein>
<dbReference type="EMBL" id="CP163431">
    <property type="protein sequence ID" value="XDP99857.1"/>
    <property type="molecule type" value="Genomic_DNA"/>
</dbReference>
<dbReference type="InterPro" id="IPR011047">
    <property type="entry name" value="Quinoprotein_ADH-like_sf"/>
</dbReference>
<name>A0AB39M4J5_9ACTN</name>
<dbReference type="AlphaFoldDB" id="A0AB39M4J5"/>
<gene>
    <name evidence="1" type="ORF">AB5J58_06550</name>
</gene>
<reference evidence="1" key="1">
    <citation type="submission" date="2024-07" db="EMBL/GenBank/DDBJ databases">
        <authorList>
            <person name="Yu S.T."/>
        </authorList>
    </citation>
    <scope>NUCLEOTIDE SEQUENCE</scope>
    <source>
        <strain evidence="1">R08</strain>
    </source>
</reference>
<accession>A0AB39M4J5</accession>
<proteinExistence type="predicted"/>
<organism evidence="1">
    <name type="scientific">Streptomyces sp. R08</name>
    <dbReference type="NCBI Taxonomy" id="3238624"/>
    <lineage>
        <taxon>Bacteria</taxon>
        <taxon>Bacillati</taxon>
        <taxon>Actinomycetota</taxon>
        <taxon>Actinomycetes</taxon>
        <taxon>Kitasatosporales</taxon>
        <taxon>Streptomycetaceae</taxon>
        <taxon>Streptomyces</taxon>
    </lineage>
</organism>
<dbReference type="SUPFAM" id="SSF50998">
    <property type="entry name" value="Quinoprotein alcohol dehydrogenase-like"/>
    <property type="match status" value="1"/>
</dbReference>
<sequence>MPQLPFLPRVFTRLVDGRICAYDPAADARGVLAPVMAFRPSHDDVVVDHAVAADLRRAYYATLNAVVCVTADGDEVWRSPLEPWSDRPYGHRPSCVLSADGRVVWVYRPDAMAGRDRPDQWVALDAGTGASVAQADLETVGHGGPQLPHPADGQVLLDVGEGQDGSVVYRASLTGDRLDLVKYPWDDRCLIDLSPDGSEFMTVDHGQADIAVHTYPDGEVRFALSVDAFGHDPDEIYVEWSGGYLSPDILIVSLVGETEDEQEWFRHYSVDARSGQVRAEFDAHAENAYDVQPLGDGTWLTADSSGHPVRWA</sequence>